<comment type="caution">
    <text evidence="1">The sequence shown here is derived from an EMBL/GenBank/DDBJ whole genome shotgun (WGS) entry which is preliminary data.</text>
</comment>
<dbReference type="Proteomes" id="UP000215914">
    <property type="component" value="Unassembled WGS sequence"/>
</dbReference>
<name>A0A9K3I3W5_HELAN</name>
<protein>
    <submittedName>
        <fullName evidence="1">Uncharacterized protein</fullName>
    </submittedName>
</protein>
<reference evidence="1" key="1">
    <citation type="journal article" date="2017" name="Nature">
        <title>The sunflower genome provides insights into oil metabolism, flowering and Asterid evolution.</title>
        <authorList>
            <person name="Badouin H."/>
            <person name="Gouzy J."/>
            <person name="Grassa C.J."/>
            <person name="Murat F."/>
            <person name="Staton S.E."/>
            <person name="Cottret L."/>
            <person name="Lelandais-Briere C."/>
            <person name="Owens G.L."/>
            <person name="Carrere S."/>
            <person name="Mayjonade B."/>
            <person name="Legrand L."/>
            <person name="Gill N."/>
            <person name="Kane N.C."/>
            <person name="Bowers J.E."/>
            <person name="Hubner S."/>
            <person name="Bellec A."/>
            <person name="Berard A."/>
            <person name="Berges H."/>
            <person name="Blanchet N."/>
            <person name="Boniface M.C."/>
            <person name="Brunel D."/>
            <person name="Catrice O."/>
            <person name="Chaidir N."/>
            <person name="Claudel C."/>
            <person name="Donnadieu C."/>
            <person name="Faraut T."/>
            <person name="Fievet G."/>
            <person name="Helmstetter N."/>
            <person name="King M."/>
            <person name="Knapp S.J."/>
            <person name="Lai Z."/>
            <person name="Le Paslier M.C."/>
            <person name="Lippi Y."/>
            <person name="Lorenzon L."/>
            <person name="Mandel J.R."/>
            <person name="Marage G."/>
            <person name="Marchand G."/>
            <person name="Marquand E."/>
            <person name="Bret-Mestries E."/>
            <person name="Morien E."/>
            <person name="Nambeesan S."/>
            <person name="Nguyen T."/>
            <person name="Pegot-Espagnet P."/>
            <person name="Pouilly N."/>
            <person name="Raftis F."/>
            <person name="Sallet E."/>
            <person name="Schiex T."/>
            <person name="Thomas J."/>
            <person name="Vandecasteele C."/>
            <person name="Vares D."/>
            <person name="Vear F."/>
            <person name="Vautrin S."/>
            <person name="Crespi M."/>
            <person name="Mangin B."/>
            <person name="Burke J.M."/>
            <person name="Salse J."/>
            <person name="Munos S."/>
            <person name="Vincourt P."/>
            <person name="Rieseberg L.H."/>
            <person name="Langlade N.B."/>
        </authorList>
    </citation>
    <scope>NUCLEOTIDE SEQUENCE</scope>
    <source>
        <tissue evidence="1">Leaves</tissue>
    </source>
</reference>
<proteinExistence type="predicted"/>
<dbReference type="AlphaFoldDB" id="A0A9K3I3W5"/>
<dbReference type="Gramene" id="mRNA:HanXRQr2_Chr09g0373211">
    <property type="protein sequence ID" value="CDS:HanXRQr2_Chr09g0373211.1"/>
    <property type="gene ID" value="HanXRQr2_Chr09g0373211"/>
</dbReference>
<evidence type="ECO:0000313" key="1">
    <source>
        <dbReference type="EMBL" id="KAF5789602.1"/>
    </source>
</evidence>
<dbReference type="EMBL" id="MNCJ02000324">
    <property type="protein sequence ID" value="KAF5789602.1"/>
    <property type="molecule type" value="Genomic_DNA"/>
</dbReference>
<evidence type="ECO:0000313" key="2">
    <source>
        <dbReference type="Proteomes" id="UP000215914"/>
    </source>
</evidence>
<sequence length="144" mass="16810">MRNMGGEKDFGFQDQPDRYVVTIETDRFDVYGNWSGIVSWAYNEEKGMFLVKRGNGAVEYYSHSDAFESWTAVDLRELSRAPYHDQTTSLHCKIGWNFFNRLQQQAKVNFKDMKLAESFLLEHEDVLDPATNKPFTTIIWPPTK</sequence>
<organism evidence="1 2">
    <name type="scientific">Helianthus annuus</name>
    <name type="common">Common sunflower</name>
    <dbReference type="NCBI Taxonomy" id="4232"/>
    <lineage>
        <taxon>Eukaryota</taxon>
        <taxon>Viridiplantae</taxon>
        <taxon>Streptophyta</taxon>
        <taxon>Embryophyta</taxon>
        <taxon>Tracheophyta</taxon>
        <taxon>Spermatophyta</taxon>
        <taxon>Magnoliopsida</taxon>
        <taxon>eudicotyledons</taxon>
        <taxon>Gunneridae</taxon>
        <taxon>Pentapetalae</taxon>
        <taxon>asterids</taxon>
        <taxon>campanulids</taxon>
        <taxon>Asterales</taxon>
        <taxon>Asteraceae</taxon>
        <taxon>Asteroideae</taxon>
        <taxon>Heliantheae alliance</taxon>
        <taxon>Heliantheae</taxon>
        <taxon>Helianthus</taxon>
    </lineage>
</organism>
<reference evidence="1" key="2">
    <citation type="submission" date="2020-06" db="EMBL/GenBank/DDBJ databases">
        <title>Helianthus annuus Genome sequencing and assembly Release 2.</title>
        <authorList>
            <person name="Gouzy J."/>
            <person name="Langlade N."/>
            <person name="Munos S."/>
        </authorList>
    </citation>
    <scope>NUCLEOTIDE SEQUENCE</scope>
    <source>
        <tissue evidence="1">Leaves</tissue>
    </source>
</reference>
<gene>
    <name evidence="1" type="ORF">HanXRQr2_Chr09g0373211</name>
</gene>
<keyword evidence="2" id="KW-1185">Reference proteome</keyword>
<accession>A0A9K3I3W5</accession>